<dbReference type="InterPro" id="IPR012910">
    <property type="entry name" value="Plug_dom"/>
</dbReference>
<comment type="subcellular location">
    <subcellularLocation>
        <location evidence="1 8">Cell outer membrane</location>
        <topology evidence="1 8">Multi-pass membrane protein</topology>
    </subcellularLocation>
</comment>
<evidence type="ECO:0000256" key="8">
    <source>
        <dbReference type="PROSITE-ProRule" id="PRU01360"/>
    </source>
</evidence>
<dbReference type="Gene3D" id="2.170.130.10">
    <property type="entry name" value="TonB-dependent receptor, plug domain"/>
    <property type="match status" value="1"/>
</dbReference>
<dbReference type="EMBL" id="JBFRYB010000001">
    <property type="protein sequence ID" value="MEX1666515.1"/>
    <property type="molecule type" value="Genomic_DNA"/>
</dbReference>
<keyword evidence="11" id="KW-0732">Signal</keyword>
<sequence>MKRYILPPLVAFAATPVFAADDRRMEHVLVTMPMHKKDSQTALPVTVLDGDELVRQAASTIGETLRNSPGLSNASFGPAVGQPVIRGQQGARVQVLQNGLPALDVSTNSADHAVSVEPILADSIEILRGPATMLYGGGAIGGVVNVIDGRIPAKAVQGVEGVAEFRSSSVNDGRSGVFRVDAGDGKWVVHVDGLYRDWSAPDIPGLAINPLNVADIEENIDGSIGNADGRTRRLTVGGSYHFDDGYWGISYSQLSNQYGIPFGVHHHEEHEEDHDDDHEEHEDEEHGHEEHEEDNVRLVIDQKRWDMAGDRHFDGPIELFRWRLSYSDYQHQEVESSGEIGTTFNKEAWAGRLELSHKPWGNWHGVWGLQLLEADFSALGEEAFVPQNTTRSVGVFWLEDYHVDKWSLEAVVRADIDRLEISEAVADDQEDTNFGASLSALYDVNDAWTLSLSLSESQRAPNAEERFSNIGNGFEQYVVHGATGAIEVGDENLRTEKSRNADASVRADYGDVKAKVTIFHNQFSDYIYLDNTGTQRGDTDILQYRQQDATFKGLEYELSYSLSAANAEQQYLLKLFGDRVNAEFDDGQNVPRLPPAHDGISLAWAWQAWQADVSYVHARAQNKPGLNEAPTAAYERVDASISRDFELAGNNYTVMLNGHNLADEEIRSSASFIRDYAPEAGRNIELVLRLRF</sequence>
<dbReference type="Pfam" id="PF00593">
    <property type="entry name" value="TonB_dep_Rec_b-barrel"/>
    <property type="match status" value="1"/>
</dbReference>
<keyword evidence="3 8" id="KW-1134">Transmembrane beta strand</keyword>
<evidence type="ECO:0000256" key="6">
    <source>
        <dbReference type="ARBA" id="ARBA00023136"/>
    </source>
</evidence>
<evidence type="ECO:0000256" key="3">
    <source>
        <dbReference type="ARBA" id="ARBA00022452"/>
    </source>
</evidence>
<reference evidence="14 15" key="1">
    <citation type="journal article" date="2011" name="Int. J. Syst. Evol. Microbiol.">
        <title>Zhongshania antarctica gen. nov., sp. nov. and Zhongshania guokunii sp. nov., gammaproteobacteria respectively isolated from coastal attached (fast) ice and surface seawater of the Antarctic.</title>
        <authorList>
            <person name="Li H.J."/>
            <person name="Zhang X.Y."/>
            <person name="Chen C.X."/>
            <person name="Zhang Y.J."/>
            <person name="Gao Z.M."/>
            <person name="Yu Y."/>
            <person name="Chen X.L."/>
            <person name="Chen B."/>
            <person name="Zhang Y.Z."/>
        </authorList>
    </citation>
    <scope>NUCLEOTIDE SEQUENCE [LARGE SCALE GENOMIC DNA]</scope>
    <source>
        <strain evidence="14 15">R06B22</strain>
    </source>
</reference>
<evidence type="ECO:0000259" key="12">
    <source>
        <dbReference type="Pfam" id="PF00593"/>
    </source>
</evidence>
<feature type="domain" description="TonB-dependent receptor-like beta-barrel" evidence="12">
    <location>
        <begin position="193"/>
        <end position="661"/>
    </location>
</feature>
<dbReference type="PROSITE" id="PS52016">
    <property type="entry name" value="TONB_DEPENDENT_REC_3"/>
    <property type="match status" value="1"/>
</dbReference>
<keyword evidence="6 8" id="KW-0472">Membrane</keyword>
<keyword evidence="4 8" id="KW-0812">Transmembrane</keyword>
<organism evidence="14 15">
    <name type="scientific">Zhongshania arctica</name>
    <dbReference type="NCBI Taxonomy" id="3238302"/>
    <lineage>
        <taxon>Bacteria</taxon>
        <taxon>Pseudomonadati</taxon>
        <taxon>Pseudomonadota</taxon>
        <taxon>Gammaproteobacteria</taxon>
        <taxon>Cellvibrionales</taxon>
        <taxon>Spongiibacteraceae</taxon>
        <taxon>Zhongshania</taxon>
    </lineage>
</organism>
<dbReference type="SUPFAM" id="SSF56935">
    <property type="entry name" value="Porins"/>
    <property type="match status" value="1"/>
</dbReference>
<evidence type="ECO:0000256" key="1">
    <source>
        <dbReference type="ARBA" id="ARBA00004571"/>
    </source>
</evidence>
<dbReference type="InterPro" id="IPR000531">
    <property type="entry name" value="Beta-barrel_TonB"/>
</dbReference>
<comment type="similarity">
    <text evidence="8 9">Belongs to the TonB-dependent receptor family.</text>
</comment>
<evidence type="ECO:0000313" key="15">
    <source>
        <dbReference type="Proteomes" id="UP001557484"/>
    </source>
</evidence>
<evidence type="ECO:0000256" key="9">
    <source>
        <dbReference type="RuleBase" id="RU003357"/>
    </source>
</evidence>
<feature type="region of interest" description="Disordered" evidence="10">
    <location>
        <begin position="269"/>
        <end position="295"/>
    </location>
</feature>
<keyword evidence="14" id="KW-0675">Receptor</keyword>
<feature type="signal peptide" evidence="11">
    <location>
        <begin position="1"/>
        <end position="19"/>
    </location>
</feature>
<name>A0ABV3TZ60_9GAMM</name>
<dbReference type="Pfam" id="PF07715">
    <property type="entry name" value="Plug"/>
    <property type="match status" value="1"/>
</dbReference>
<feature type="chain" id="PRO_5046711409" evidence="11">
    <location>
        <begin position="20"/>
        <end position="692"/>
    </location>
</feature>
<feature type="domain" description="TonB-dependent receptor plug" evidence="13">
    <location>
        <begin position="39"/>
        <end position="143"/>
    </location>
</feature>
<feature type="compositionally biased region" description="Basic and acidic residues" evidence="10">
    <location>
        <begin position="284"/>
        <end position="295"/>
    </location>
</feature>
<protein>
    <submittedName>
        <fullName evidence="14">TonB-dependent receptor</fullName>
    </submittedName>
</protein>
<dbReference type="InterPro" id="IPR039426">
    <property type="entry name" value="TonB-dep_rcpt-like"/>
</dbReference>
<dbReference type="InterPro" id="IPR037066">
    <property type="entry name" value="Plug_dom_sf"/>
</dbReference>
<evidence type="ECO:0000256" key="4">
    <source>
        <dbReference type="ARBA" id="ARBA00022692"/>
    </source>
</evidence>
<keyword evidence="15" id="KW-1185">Reference proteome</keyword>
<evidence type="ECO:0000256" key="11">
    <source>
        <dbReference type="SAM" id="SignalP"/>
    </source>
</evidence>
<dbReference type="PANTHER" id="PTHR30069:SF40">
    <property type="entry name" value="TONB-DEPENDENT RECEPTOR NMB0964-RELATED"/>
    <property type="match status" value="1"/>
</dbReference>
<evidence type="ECO:0000256" key="2">
    <source>
        <dbReference type="ARBA" id="ARBA00022448"/>
    </source>
</evidence>
<gene>
    <name evidence="14" type="ORF">AB4875_13560</name>
</gene>
<feature type="compositionally biased region" description="Acidic residues" evidence="10">
    <location>
        <begin position="270"/>
        <end position="283"/>
    </location>
</feature>
<dbReference type="Proteomes" id="UP001557484">
    <property type="component" value="Unassembled WGS sequence"/>
</dbReference>
<dbReference type="PANTHER" id="PTHR30069">
    <property type="entry name" value="TONB-DEPENDENT OUTER MEMBRANE RECEPTOR"/>
    <property type="match status" value="1"/>
</dbReference>
<evidence type="ECO:0000259" key="13">
    <source>
        <dbReference type="Pfam" id="PF07715"/>
    </source>
</evidence>
<keyword evidence="5 9" id="KW-0798">TonB box</keyword>
<keyword evidence="7 8" id="KW-0998">Cell outer membrane</keyword>
<evidence type="ECO:0000313" key="14">
    <source>
        <dbReference type="EMBL" id="MEX1666515.1"/>
    </source>
</evidence>
<accession>A0ABV3TZ60</accession>
<evidence type="ECO:0000256" key="5">
    <source>
        <dbReference type="ARBA" id="ARBA00023077"/>
    </source>
</evidence>
<dbReference type="Gene3D" id="2.40.170.20">
    <property type="entry name" value="TonB-dependent receptor, beta-barrel domain"/>
    <property type="match status" value="1"/>
</dbReference>
<dbReference type="InterPro" id="IPR036942">
    <property type="entry name" value="Beta-barrel_TonB_sf"/>
</dbReference>
<keyword evidence="2 8" id="KW-0813">Transport</keyword>
<dbReference type="RefSeq" id="WP_368376590.1">
    <property type="nucleotide sequence ID" value="NZ_JBFRYB010000001.1"/>
</dbReference>
<evidence type="ECO:0000256" key="7">
    <source>
        <dbReference type="ARBA" id="ARBA00023237"/>
    </source>
</evidence>
<comment type="caution">
    <text evidence="14">The sequence shown here is derived from an EMBL/GenBank/DDBJ whole genome shotgun (WGS) entry which is preliminary data.</text>
</comment>
<proteinExistence type="inferred from homology"/>
<evidence type="ECO:0000256" key="10">
    <source>
        <dbReference type="SAM" id="MobiDB-lite"/>
    </source>
</evidence>